<sequence length="176" mass="19063">MDYGILGTVGKGTMGTICNILADSTMIWCCWMVWGQHYLIVVLPSLCLVSGTVFKIINIHLQFVDGSHASIARGIAPTLLIGHVAAGHAHPDDSWQGSIMSSLHFGQGQSQTGTQDSIFTVNLDDDPEAHMERTDEPDSEHVQTDSQRVRVSNDDIEAQLEEVGIGYNATTVIVGQ</sequence>
<evidence type="ECO:0000313" key="3">
    <source>
        <dbReference type="Proteomes" id="UP001175226"/>
    </source>
</evidence>
<gene>
    <name evidence="2" type="ORF">EV421DRAFT_1909075</name>
</gene>
<dbReference type="AlphaFoldDB" id="A0AA39MH85"/>
<organism evidence="2 3">
    <name type="scientific">Armillaria borealis</name>
    <dbReference type="NCBI Taxonomy" id="47425"/>
    <lineage>
        <taxon>Eukaryota</taxon>
        <taxon>Fungi</taxon>
        <taxon>Dikarya</taxon>
        <taxon>Basidiomycota</taxon>
        <taxon>Agaricomycotina</taxon>
        <taxon>Agaricomycetes</taxon>
        <taxon>Agaricomycetidae</taxon>
        <taxon>Agaricales</taxon>
        <taxon>Marasmiineae</taxon>
        <taxon>Physalacriaceae</taxon>
        <taxon>Armillaria</taxon>
    </lineage>
</organism>
<keyword evidence="3" id="KW-1185">Reference proteome</keyword>
<dbReference type="Proteomes" id="UP001175226">
    <property type="component" value="Unassembled WGS sequence"/>
</dbReference>
<dbReference type="EMBL" id="JAUEPT010000068">
    <property type="protein sequence ID" value="KAK0434776.1"/>
    <property type="molecule type" value="Genomic_DNA"/>
</dbReference>
<reference evidence="2" key="1">
    <citation type="submission" date="2023-06" db="EMBL/GenBank/DDBJ databases">
        <authorList>
            <consortium name="Lawrence Berkeley National Laboratory"/>
            <person name="Ahrendt S."/>
            <person name="Sahu N."/>
            <person name="Indic B."/>
            <person name="Wong-Bajracharya J."/>
            <person name="Merenyi Z."/>
            <person name="Ke H.-M."/>
            <person name="Monk M."/>
            <person name="Kocsube S."/>
            <person name="Drula E."/>
            <person name="Lipzen A."/>
            <person name="Balint B."/>
            <person name="Henrissat B."/>
            <person name="Andreopoulos B."/>
            <person name="Martin F.M."/>
            <person name="Harder C.B."/>
            <person name="Rigling D."/>
            <person name="Ford K.L."/>
            <person name="Foster G.D."/>
            <person name="Pangilinan J."/>
            <person name="Papanicolaou A."/>
            <person name="Barry K."/>
            <person name="LaButti K."/>
            <person name="Viragh M."/>
            <person name="Koriabine M."/>
            <person name="Yan M."/>
            <person name="Riley R."/>
            <person name="Champramary S."/>
            <person name="Plett K.L."/>
            <person name="Tsai I.J."/>
            <person name="Slot J."/>
            <person name="Sipos G."/>
            <person name="Plett J."/>
            <person name="Nagy L.G."/>
            <person name="Grigoriev I.V."/>
        </authorList>
    </citation>
    <scope>NUCLEOTIDE SEQUENCE</scope>
    <source>
        <strain evidence="2">FPL87.14</strain>
    </source>
</reference>
<protein>
    <submittedName>
        <fullName evidence="2">Uncharacterized protein</fullName>
    </submittedName>
</protein>
<evidence type="ECO:0000313" key="2">
    <source>
        <dbReference type="EMBL" id="KAK0434776.1"/>
    </source>
</evidence>
<proteinExistence type="predicted"/>
<evidence type="ECO:0000256" key="1">
    <source>
        <dbReference type="SAM" id="MobiDB-lite"/>
    </source>
</evidence>
<comment type="caution">
    <text evidence="2">The sequence shown here is derived from an EMBL/GenBank/DDBJ whole genome shotgun (WGS) entry which is preliminary data.</text>
</comment>
<name>A0AA39MH85_9AGAR</name>
<feature type="region of interest" description="Disordered" evidence="1">
    <location>
        <begin position="128"/>
        <end position="147"/>
    </location>
</feature>
<accession>A0AA39MH85</accession>